<dbReference type="OrthoDB" id="3049950at2759"/>
<dbReference type="EMBL" id="BRPK01000004">
    <property type="protein sequence ID" value="GLB37990.1"/>
    <property type="molecule type" value="Genomic_DNA"/>
</dbReference>
<feature type="region of interest" description="Disordered" evidence="1">
    <location>
        <begin position="1"/>
        <end position="29"/>
    </location>
</feature>
<comment type="caution">
    <text evidence="2">The sequence shown here is derived from an EMBL/GenBank/DDBJ whole genome shotgun (WGS) entry which is preliminary data.</text>
</comment>
<dbReference type="Proteomes" id="UP001063166">
    <property type="component" value="Unassembled WGS sequence"/>
</dbReference>
<dbReference type="AlphaFoldDB" id="A0A9P3UNL4"/>
<evidence type="ECO:0000256" key="1">
    <source>
        <dbReference type="SAM" id="MobiDB-lite"/>
    </source>
</evidence>
<proteinExistence type="predicted"/>
<accession>A0A9P3UNL4</accession>
<name>A0A9P3UNL4_LYOSH</name>
<keyword evidence="3" id="KW-1185">Reference proteome</keyword>
<gene>
    <name evidence="2" type="ORF">LshimejAT787_0410410</name>
</gene>
<organism evidence="2 3">
    <name type="scientific">Lyophyllum shimeji</name>
    <name type="common">Hon-shimeji</name>
    <name type="synonym">Tricholoma shimeji</name>
    <dbReference type="NCBI Taxonomy" id="47721"/>
    <lineage>
        <taxon>Eukaryota</taxon>
        <taxon>Fungi</taxon>
        <taxon>Dikarya</taxon>
        <taxon>Basidiomycota</taxon>
        <taxon>Agaricomycotina</taxon>
        <taxon>Agaricomycetes</taxon>
        <taxon>Agaricomycetidae</taxon>
        <taxon>Agaricales</taxon>
        <taxon>Tricholomatineae</taxon>
        <taxon>Lyophyllaceae</taxon>
        <taxon>Lyophyllum</taxon>
    </lineage>
</organism>
<sequence>MISKRMPVTIGGDPLSATPGASSTTDSNEREDIIPAVIPWTPFSLHLLTHDTAEAHKDLIDDLADLRNGTTVVERFDGTWDRFTPDIAKAHKRSRGARGRAAWPPVYSRPPTFKFDPFADDDADAPSSPQSFCDSSASLQLYGHATADVHATALVSAVFRGPTRPRPRAFVFDPFGDNDNDNSAPGSPPEYYSCSSSSASTSLLLSTPQDTYTKVTFSSWGADSTASHTPDSFYAPADDSPVKCTVSATGKIWAPVPRVPMGPALAAFEVHAFAAMLPDGLAGSVSTGFEGKGRGKERMRMRENAREEEGSGGRGVFRVFREEEEVAPEGNGNAALYDLAATGAVSMDRGRRGVSGVFREPEESDIAAGARAPVPVACEVNDNDNAVLYETAPVPHGQTSSSADMDTDMVTAMKDLLRMQPGEAKDEMARRAFGSGVHAPNAPRMSTVPLPCATPRVFGMSEEEVYEALVPVPPRPRPAADLGSLQLELLRVLRYGC</sequence>
<evidence type="ECO:0000313" key="2">
    <source>
        <dbReference type="EMBL" id="GLB37990.1"/>
    </source>
</evidence>
<feature type="region of interest" description="Disordered" evidence="1">
    <location>
        <begin position="170"/>
        <end position="192"/>
    </location>
</feature>
<reference evidence="2" key="1">
    <citation type="submission" date="2022-07" db="EMBL/GenBank/DDBJ databases">
        <title>The genome of Lyophyllum shimeji provides insight into the initial evolution of ectomycorrhizal fungal genome.</title>
        <authorList>
            <person name="Kobayashi Y."/>
            <person name="Shibata T."/>
            <person name="Hirakawa H."/>
            <person name="Shigenobu S."/>
            <person name="Nishiyama T."/>
            <person name="Yamada A."/>
            <person name="Hasebe M."/>
            <person name="Kawaguchi M."/>
        </authorList>
    </citation>
    <scope>NUCLEOTIDE SEQUENCE</scope>
    <source>
        <strain evidence="2">AT787</strain>
    </source>
</reference>
<protein>
    <submittedName>
        <fullName evidence="2">Uncharacterized protein</fullName>
    </submittedName>
</protein>
<evidence type="ECO:0000313" key="3">
    <source>
        <dbReference type="Proteomes" id="UP001063166"/>
    </source>
</evidence>